<dbReference type="InterPro" id="IPR023473">
    <property type="entry name" value="AMMECR1"/>
</dbReference>
<dbReference type="PANTHER" id="PTHR13016">
    <property type="entry name" value="AMMECR1 HOMOLOG"/>
    <property type="match status" value="1"/>
</dbReference>
<sequence length="211" mass="23832">MSSSLAFLAFESIVNKLTETRPLKIAEINKFLGTKKGAYPVDAPLFVTWNKNGKLRGCIGTFSALPLEEGVSKYALISAFDDERFQPISVLEISQLSVGITILDNFVAINDPQDWTIGTHGLKVLFKIENRTHLGTFLPLVAEEQEWDHVETLWNLLQKAGYRGVPLEKTIEFYESALEIHSMRLVRYEGVKVGATYEEYADFRHKYSQAA</sequence>
<dbReference type="KEGG" id="asau:88172863"/>
<evidence type="ECO:0000259" key="1">
    <source>
        <dbReference type="PROSITE" id="PS51112"/>
    </source>
</evidence>
<dbReference type="Pfam" id="PF01871">
    <property type="entry name" value="AMMECR1"/>
    <property type="match status" value="1"/>
</dbReference>
<dbReference type="GeneID" id="88172863"/>
<organism evidence="2 3">
    <name type="scientific">Australozyma saopauloensis</name>
    <dbReference type="NCBI Taxonomy" id="291208"/>
    <lineage>
        <taxon>Eukaryota</taxon>
        <taxon>Fungi</taxon>
        <taxon>Dikarya</taxon>
        <taxon>Ascomycota</taxon>
        <taxon>Saccharomycotina</taxon>
        <taxon>Pichiomycetes</taxon>
        <taxon>Metschnikowiaceae</taxon>
        <taxon>Australozyma</taxon>
    </lineage>
</organism>
<reference evidence="2 3" key="1">
    <citation type="submission" date="2023-10" db="EMBL/GenBank/DDBJ databases">
        <title>Draft Genome Sequence of Candida saopaulonensis from a very Premature Infant with Sepsis.</title>
        <authorList>
            <person name="Ning Y."/>
            <person name="Dai R."/>
            <person name="Xiao M."/>
            <person name="Xu Y."/>
            <person name="Yan Q."/>
            <person name="Zhang L."/>
        </authorList>
    </citation>
    <scope>NUCLEOTIDE SEQUENCE [LARGE SCALE GENOMIC DNA]</scope>
    <source>
        <strain evidence="2 3">19XY460</strain>
    </source>
</reference>
<gene>
    <name evidence="2" type="ORF">PUMCH_001798</name>
</gene>
<name>A0AAX4H7P7_9ASCO</name>
<protein>
    <recommendedName>
        <fullName evidence="1">AMMECR1 domain-containing protein</fullName>
    </recommendedName>
</protein>
<accession>A0AAX4H7P7</accession>
<dbReference type="AlphaFoldDB" id="A0AAX4H7P7"/>
<dbReference type="InterPro" id="IPR027485">
    <property type="entry name" value="AMMECR1_N"/>
</dbReference>
<dbReference type="InterPro" id="IPR002733">
    <property type="entry name" value="AMMECR1_domain"/>
</dbReference>
<dbReference type="Gene3D" id="3.30.700.20">
    <property type="entry name" value="Hypothetical protein ph0010, domain 1"/>
    <property type="match status" value="1"/>
</dbReference>
<dbReference type="SUPFAM" id="SSF143447">
    <property type="entry name" value="AMMECR1-like"/>
    <property type="match status" value="1"/>
</dbReference>
<keyword evidence="3" id="KW-1185">Reference proteome</keyword>
<evidence type="ECO:0000313" key="2">
    <source>
        <dbReference type="EMBL" id="WPK24523.1"/>
    </source>
</evidence>
<dbReference type="Proteomes" id="UP001338582">
    <property type="component" value="Chromosome 2"/>
</dbReference>
<evidence type="ECO:0000313" key="3">
    <source>
        <dbReference type="Proteomes" id="UP001338582"/>
    </source>
</evidence>
<dbReference type="InterPro" id="IPR036071">
    <property type="entry name" value="AMMECR1_dom_sf"/>
</dbReference>
<dbReference type="EMBL" id="CP138895">
    <property type="protein sequence ID" value="WPK24523.1"/>
    <property type="molecule type" value="Genomic_DNA"/>
</dbReference>
<dbReference type="NCBIfam" id="TIGR00296">
    <property type="entry name" value="TIGR00296 family protein"/>
    <property type="match status" value="1"/>
</dbReference>
<dbReference type="PANTHER" id="PTHR13016:SF0">
    <property type="entry name" value="AMME SYNDROME CANDIDATE GENE 1 PROTEIN"/>
    <property type="match status" value="1"/>
</dbReference>
<proteinExistence type="predicted"/>
<dbReference type="RefSeq" id="XP_062876906.1">
    <property type="nucleotide sequence ID" value="XM_063020836.1"/>
</dbReference>
<feature type="domain" description="AMMECR1" evidence="1">
    <location>
        <begin position="1"/>
        <end position="204"/>
    </location>
</feature>
<dbReference type="PROSITE" id="PS51112">
    <property type="entry name" value="AMMECR1"/>
    <property type="match status" value="1"/>
</dbReference>